<dbReference type="InterPro" id="IPR029058">
    <property type="entry name" value="AB_hydrolase_fold"/>
</dbReference>
<comment type="similarity">
    <text evidence="1 3">Belongs to the type-B carboxylesterase/lipase family.</text>
</comment>
<dbReference type="VEuPathDB" id="FungiDB:Z519_12585"/>
<dbReference type="AlphaFoldDB" id="A0A0D2HQV6"/>
<dbReference type="ESTHER" id="9euro-w9we80">
    <property type="family name" value="Fungal_carboxylesterase_lipase"/>
</dbReference>
<name>A0A0D2HQV6_CLAB1</name>
<evidence type="ECO:0000256" key="2">
    <source>
        <dbReference type="ARBA" id="ARBA00022801"/>
    </source>
</evidence>
<protein>
    <recommendedName>
        <fullName evidence="3">Carboxylic ester hydrolase</fullName>
        <ecNumber evidence="3">3.1.1.-</ecNumber>
    </recommendedName>
</protein>
<dbReference type="Gene3D" id="3.40.50.1820">
    <property type="entry name" value="alpha/beta hydrolase"/>
    <property type="match status" value="1"/>
</dbReference>
<reference evidence="5" key="1">
    <citation type="submission" date="2015-01" db="EMBL/GenBank/DDBJ databases">
        <title>The Genome Sequence of Cladophialophora bantiana CBS 173.52.</title>
        <authorList>
            <consortium name="The Broad Institute Genomics Platform"/>
            <person name="Cuomo C."/>
            <person name="de Hoog S."/>
            <person name="Gorbushina A."/>
            <person name="Stielow B."/>
            <person name="Teixiera M."/>
            <person name="Abouelleil A."/>
            <person name="Chapman S.B."/>
            <person name="Priest M."/>
            <person name="Young S.K."/>
            <person name="Wortman J."/>
            <person name="Nusbaum C."/>
            <person name="Birren B."/>
        </authorList>
    </citation>
    <scope>NUCLEOTIDE SEQUENCE [LARGE SCALE GENOMIC DNA]</scope>
    <source>
        <strain evidence="5">CBS 173.52</strain>
    </source>
</reference>
<organism evidence="5 6">
    <name type="scientific">Cladophialophora bantiana (strain ATCC 10958 / CBS 173.52 / CDC B-1940 / NIH 8579)</name>
    <name type="common">Xylohypha bantiana</name>
    <dbReference type="NCBI Taxonomy" id="1442370"/>
    <lineage>
        <taxon>Eukaryota</taxon>
        <taxon>Fungi</taxon>
        <taxon>Dikarya</taxon>
        <taxon>Ascomycota</taxon>
        <taxon>Pezizomycotina</taxon>
        <taxon>Eurotiomycetes</taxon>
        <taxon>Chaetothyriomycetidae</taxon>
        <taxon>Chaetothyriales</taxon>
        <taxon>Herpotrichiellaceae</taxon>
        <taxon>Cladophialophora</taxon>
    </lineage>
</organism>
<evidence type="ECO:0000256" key="1">
    <source>
        <dbReference type="ARBA" id="ARBA00005964"/>
    </source>
</evidence>
<dbReference type="Pfam" id="PF00135">
    <property type="entry name" value="COesterase"/>
    <property type="match status" value="1"/>
</dbReference>
<dbReference type="InterPro" id="IPR019826">
    <property type="entry name" value="Carboxylesterase_B_AS"/>
</dbReference>
<evidence type="ECO:0000313" key="6">
    <source>
        <dbReference type="Proteomes" id="UP000053789"/>
    </source>
</evidence>
<dbReference type="InterPro" id="IPR002018">
    <property type="entry name" value="CarbesteraseB"/>
</dbReference>
<evidence type="ECO:0000256" key="3">
    <source>
        <dbReference type="RuleBase" id="RU361235"/>
    </source>
</evidence>
<sequence>MASMTSLLVIFLTLVACPLAVIGNPTSTNNPRPTVKIDSGVVVGITKTDNTSGLQLNAFLGIPFAAPPVRWGAPQRPAPWTAPFSASKYGPACVQQFNYPLSRRNLILQWFNTPPPPAGESEDCLNLCVYAPLPKGKEKPQPKAVMVWLYGGGLLYGSNSQRLYDGSNLAASQDVVVVVVNYRTNVFGFPASPQIPITENNPGWLDQRFALDWVQRNIAAFGGDPGKVTIFGESAGAESVDALITQPPKPLSFRAAIMESGTATVRGRPADPFASWNTLVAAMNCSSATDILACMRSIPAATIKTYNEMNRMPWIPVFDNVTSADTARSNRLSSTPQKSKIARVPILGGTNADEGRLYSVTANDSASFIRGLFPTATDQQVSSLLAAYPIGPAGVGFGNQLEQLGAVYTDVIFQCPARLVHLETAQVGIPSYRYYYNASFANTNLFPDAGVYHSSEIGIVMGTYPATNATAFQRRLSRYVQKVWADFAKDPYYNSSSSSTPPWPQVPAAMGMLGGGVRVEDGPDAKGANLTVLNRNQTDVVDQRCALYQAFYDALGH</sequence>
<accession>A0A0D2HQV6</accession>
<keyword evidence="6" id="KW-1185">Reference proteome</keyword>
<keyword evidence="3" id="KW-0732">Signal</keyword>
<dbReference type="InterPro" id="IPR050654">
    <property type="entry name" value="AChE-related_enzymes"/>
</dbReference>
<dbReference type="EC" id="3.1.1.-" evidence="3"/>
<evidence type="ECO:0000313" key="5">
    <source>
        <dbReference type="EMBL" id="KIW86799.1"/>
    </source>
</evidence>
<dbReference type="HOGENOM" id="CLU_006586_15_0_1"/>
<dbReference type="PANTHER" id="PTHR43918:SF4">
    <property type="entry name" value="CARBOXYLIC ESTER HYDROLASE"/>
    <property type="match status" value="1"/>
</dbReference>
<feature type="chain" id="PRO_5005113011" description="Carboxylic ester hydrolase" evidence="3">
    <location>
        <begin position="24"/>
        <end position="557"/>
    </location>
</feature>
<dbReference type="EMBL" id="KN847010">
    <property type="protein sequence ID" value="KIW86799.1"/>
    <property type="molecule type" value="Genomic_DNA"/>
</dbReference>
<dbReference type="GeneID" id="27705513"/>
<dbReference type="PANTHER" id="PTHR43918">
    <property type="entry name" value="ACETYLCHOLINESTERASE"/>
    <property type="match status" value="1"/>
</dbReference>
<dbReference type="Proteomes" id="UP000053789">
    <property type="component" value="Unassembled WGS sequence"/>
</dbReference>
<dbReference type="RefSeq" id="XP_016613468.1">
    <property type="nucleotide sequence ID" value="XM_016770290.1"/>
</dbReference>
<dbReference type="SUPFAM" id="SSF53474">
    <property type="entry name" value="alpha/beta-Hydrolases"/>
    <property type="match status" value="1"/>
</dbReference>
<feature type="domain" description="Carboxylesterase type B" evidence="4">
    <location>
        <begin position="33"/>
        <end position="506"/>
    </location>
</feature>
<gene>
    <name evidence="5" type="ORF">Z519_12585</name>
</gene>
<dbReference type="OrthoDB" id="408631at2759"/>
<proteinExistence type="inferred from homology"/>
<feature type="signal peptide" evidence="3">
    <location>
        <begin position="1"/>
        <end position="23"/>
    </location>
</feature>
<dbReference type="GO" id="GO:0052689">
    <property type="term" value="F:carboxylic ester hydrolase activity"/>
    <property type="evidence" value="ECO:0007669"/>
    <property type="project" value="TreeGrafter"/>
</dbReference>
<keyword evidence="2 3" id="KW-0378">Hydrolase</keyword>
<dbReference type="PROSITE" id="PS00122">
    <property type="entry name" value="CARBOXYLESTERASE_B_1"/>
    <property type="match status" value="1"/>
</dbReference>
<evidence type="ECO:0000259" key="4">
    <source>
        <dbReference type="Pfam" id="PF00135"/>
    </source>
</evidence>